<organism evidence="1 2">
    <name type="scientific">Vaccinium darrowii</name>
    <dbReference type="NCBI Taxonomy" id="229202"/>
    <lineage>
        <taxon>Eukaryota</taxon>
        <taxon>Viridiplantae</taxon>
        <taxon>Streptophyta</taxon>
        <taxon>Embryophyta</taxon>
        <taxon>Tracheophyta</taxon>
        <taxon>Spermatophyta</taxon>
        <taxon>Magnoliopsida</taxon>
        <taxon>eudicotyledons</taxon>
        <taxon>Gunneridae</taxon>
        <taxon>Pentapetalae</taxon>
        <taxon>asterids</taxon>
        <taxon>Ericales</taxon>
        <taxon>Ericaceae</taxon>
        <taxon>Vaccinioideae</taxon>
        <taxon>Vaccinieae</taxon>
        <taxon>Vaccinium</taxon>
    </lineage>
</organism>
<gene>
    <name evidence="1" type="ORF">Vadar_001119</name>
</gene>
<name>A0ACB7WWJ5_9ERIC</name>
<evidence type="ECO:0000313" key="1">
    <source>
        <dbReference type="EMBL" id="KAH7832891.1"/>
    </source>
</evidence>
<dbReference type="Proteomes" id="UP000828048">
    <property type="component" value="Chromosome 2"/>
</dbReference>
<accession>A0ACB7WWJ5</accession>
<dbReference type="EMBL" id="CM037152">
    <property type="protein sequence ID" value="KAH7832891.1"/>
    <property type="molecule type" value="Genomic_DNA"/>
</dbReference>
<protein>
    <submittedName>
        <fullName evidence="1">Uncharacterized protein</fullName>
    </submittedName>
</protein>
<comment type="caution">
    <text evidence="1">The sequence shown here is derived from an EMBL/GenBank/DDBJ whole genome shotgun (WGS) entry which is preliminary data.</text>
</comment>
<sequence length="976" mass="112246">MMEFLGTVFEFVKIIKEGWEIMKNIIEFYGYYSGLEESMQNLKRKVECLSAQENDINTQITRAEHRPWTKRKIEAEVWLRDVQRVKDDVQILQEVDGERNFFLHLRLRKRIIKKIQEVEKLQEKGRAFNDLLVDEFPIGKLLMPLMEDIVVSTEARNVERVWECLMNDEDRRIGVFGMGGVGKTTIMKHIHNRLLEEAVMFDAVFWVTVSKPFNITNLQSDISKELNFSLSDDKDVTRRAKQLQAVLRQQKKYVLIIDDLWESFPLEEVGIPEQTRSNGCKLVLATRSFEVCRRMGCKAIKVELLTEHEALTLFRSKASENGTSLASEVENFATQIAKECARLPLAIVTVAGSLRGLKRTRAWRNALNELTRSTKDANNGESEVFERLKFSYIRLGEKVLQDCFLYCSLYPEDHAIPAEELIERWIVEELIVGINSVETMFDKGHDILRKLTSSCLLESFTDELAGECVRMHDLIRDMALRMTKSSPRFMVKASERQESIPDEDWSEDLEKISFMYSQMRELSTRPPVCPRLTTLLLNGILLQEIPDSFFTYMRCLKVLDLSDNKINSLPRCISNLENLHALILASCYCLMYVPSLEKLKALKVLILTGTLIEEVPEGIEDLVNLTKLDLSNNLLLRMFPSWKLRRLSKLQFLRMDGTEVYVIAEDLLFFRELKIVSAQFHDVNGLNRYVTSQNFQGLERYRLLVGGSILREPFDGKEVGINCRSEPFGSGVSQLVLPTDTDFFLLEEDHDLTSLSAIPSLKHAKGRCVVRLCNGLESIFSSSPFLENGQISLRTVKSLVLAVLPRFRVLFDGIALPHKIYFHLKDLTIRKCEILKNIFPLQFLQNFPNLEKLSVCFCENVEDIIVEIEEVSDGGNHQDDSNSISLPKLERLELEGLPSLKSIYNGVTVCQSIEEVMVLGCPMLRRLPLSLHVDSEQATAPPALKDIKGEQEWWESLEWDDQLTKTILQPFFRDYS</sequence>
<proteinExistence type="predicted"/>
<reference evidence="1 2" key="1">
    <citation type="journal article" date="2021" name="Hortic Res">
        <title>High-quality reference genome and annotation aids understanding of berry development for evergreen blueberry (Vaccinium darrowii).</title>
        <authorList>
            <person name="Yu J."/>
            <person name="Hulse-Kemp A.M."/>
            <person name="Babiker E."/>
            <person name="Staton M."/>
        </authorList>
    </citation>
    <scope>NUCLEOTIDE SEQUENCE [LARGE SCALE GENOMIC DNA]</scope>
    <source>
        <strain evidence="2">cv. NJ 8807/NJ 8810</strain>
        <tissue evidence="1">Young leaf</tissue>
    </source>
</reference>
<keyword evidence="2" id="KW-1185">Reference proteome</keyword>
<evidence type="ECO:0000313" key="2">
    <source>
        <dbReference type="Proteomes" id="UP000828048"/>
    </source>
</evidence>